<dbReference type="Proteomes" id="UP001652741">
    <property type="component" value="Chromosome ssa07"/>
</dbReference>
<keyword evidence="3" id="KW-1185">Reference proteome</keyword>
<dbReference type="InterPro" id="IPR046824">
    <property type="entry name" value="Mss51-like_C"/>
</dbReference>
<dbReference type="AlphaFoldDB" id="A0A1S3SC73"/>
<dbReference type="PANTHER" id="PTHR47085:SF1">
    <property type="entry name" value="ZINC FINGER MYND DOMAIN-CONTAINING PROTEIN 15"/>
    <property type="match status" value="1"/>
</dbReference>
<dbReference type="OMA" id="FTECSAY"/>
<dbReference type="GO" id="GO:0045892">
    <property type="term" value="P:negative regulation of DNA-templated transcription"/>
    <property type="evidence" value="ECO:0007669"/>
    <property type="project" value="InterPro"/>
</dbReference>
<evidence type="ECO:0000259" key="2">
    <source>
        <dbReference type="Pfam" id="PF20179"/>
    </source>
</evidence>
<dbReference type="GO" id="GO:0042826">
    <property type="term" value="F:histone deacetylase binding"/>
    <property type="evidence" value="ECO:0007669"/>
    <property type="project" value="InterPro"/>
</dbReference>
<feature type="domain" description="Mitochondrial splicing suppressor 51-like C-terminal" evidence="2">
    <location>
        <begin position="423"/>
        <end position="608"/>
    </location>
</feature>
<protein>
    <submittedName>
        <fullName evidence="4">Zinc finger MYND domain-containing protein 15 isoform X1</fullName>
    </submittedName>
</protein>
<dbReference type="PANTHER" id="PTHR47085">
    <property type="entry name" value="ZINC FINGER MYND DOMAIN-CONTAINING PROTEIN 15"/>
    <property type="match status" value="1"/>
</dbReference>
<reference evidence="4" key="1">
    <citation type="submission" date="2025-08" db="UniProtKB">
        <authorList>
            <consortium name="RefSeq"/>
        </authorList>
    </citation>
    <scope>IDENTIFICATION</scope>
</reference>
<evidence type="ECO:0000313" key="4">
    <source>
        <dbReference type="RefSeq" id="XP_014061943.1"/>
    </source>
</evidence>
<name>A0A1S3SC73_SALSA</name>
<dbReference type="GeneID" id="106608518"/>
<dbReference type="Pfam" id="PF20179">
    <property type="entry name" value="MSS51_C"/>
    <property type="match status" value="1"/>
</dbReference>
<evidence type="ECO:0000256" key="1">
    <source>
        <dbReference type="SAM" id="MobiDB-lite"/>
    </source>
</evidence>
<feature type="region of interest" description="Disordered" evidence="1">
    <location>
        <begin position="637"/>
        <end position="680"/>
    </location>
</feature>
<evidence type="ECO:0000313" key="3">
    <source>
        <dbReference type="Proteomes" id="UP001652741"/>
    </source>
</evidence>
<dbReference type="RefSeq" id="XP_014061943.1">
    <property type="nucleotide sequence ID" value="XM_014206468.2"/>
</dbReference>
<gene>
    <name evidence="4" type="primary">LOC106608518</name>
</gene>
<dbReference type="InterPro" id="IPR042989">
    <property type="entry name" value="ZMY15"/>
</dbReference>
<organism evidence="3 4">
    <name type="scientific">Salmo salar</name>
    <name type="common">Atlantic salmon</name>
    <dbReference type="NCBI Taxonomy" id="8030"/>
    <lineage>
        <taxon>Eukaryota</taxon>
        <taxon>Metazoa</taxon>
        <taxon>Chordata</taxon>
        <taxon>Craniata</taxon>
        <taxon>Vertebrata</taxon>
        <taxon>Euteleostomi</taxon>
        <taxon>Actinopterygii</taxon>
        <taxon>Neopterygii</taxon>
        <taxon>Teleostei</taxon>
        <taxon>Protacanthopterygii</taxon>
        <taxon>Salmoniformes</taxon>
        <taxon>Salmonidae</taxon>
        <taxon>Salmoninae</taxon>
        <taxon>Salmo</taxon>
    </lineage>
</organism>
<proteinExistence type="predicted"/>
<sequence length="680" mass="77502">MELVSGYRDRIIEFSEAMAHWYRCFQTTRRGRKEPHSDFWGYDFPRYHMDRSPYWILHLLDYAAPPPAVIPRLEQAGVDPSELMSSDGESVLMVTDASGLPLGFDVLAGGWAGSLGGGEAAGGDGKGALETIQKMVGLLRRCMEAPMTGGLPRRPHMLHVNDKKLHRLLSRCEKALTILKVVLWPQALGDWGLTEVEQVDGGESFSMRWPPTCYCHVCKKHSFPSQLKPCLFPFSIPTLPLPSLFLFPLRYVVVFSRPHSPQCKAVLYCSDQCSQTDQIRCPEDTSHQHWCEKLSRYMSHDSQLAELPFSYAAEVTAVDFDLEHFLNKNKLDSGYWVHWSLLVRSPRYELHPTVEQSRDQCPHWFTGHSEPFGPLKREGDILLCSPAPHAVPSVTKPLVLWSQYCEWRGISLSSPAAVLLSSPLSIYYIITSLVPKDFPELNIQKKQSLKIHIIDSYREFHCLKVFWELSILLPHMTFELVFIGEGLPPESDEEQLFLQKKDGCVDLVNPSFAPDEKLDRRSIRVKGYRRAYHMLQGPKPDLVIGFRPAIQLQESWLSTLPRLQSLRVPAYFCEVGELSCECSQQVMSQATGGTLSPPHVNPFHCPLRITGGDNMLPWYSNAFIFHLRYKPLHSEKRPSVAYPKAPPLQVEPANQEPDYPVKMSRRDRKQAARNMPRKRK</sequence>
<dbReference type="KEGG" id="sasa:106608518"/>
<accession>A0A1S3SC73</accession>
<dbReference type="OrthoDB" id="5282002at2759"/>
<dbReference type="STRING" id="8030.ENSSSAP00000005645"/>